<name>A0A192Y644_9CAUD</name>
<evidence type="ECO:0000313" key="1">
    <source>
        <dbReference type="EMBL" id="ANM44815.1"/>
    </source>
</evidence>
<organism evidence="1 2">
    <name type="scientific">Pseudomonas phage KTN4</name>
    <dbReference type="NCBI Taxonomy" id="1862701"/>
    <lineage>
        <taxon>Viruses</taxon>
        <taxon>Duplodnaviria</taxon>
        <taxon>Heunggongvirae</taxon>
        <taxon>Uroviricota</taxon>
        <taxon>Caudoviricetes</taxon>
        <taxon>Chimalliviridae</taxon>
        <taxon>Phikzvirus</taxon>
        <taxon>Phikzvirus phiKZ</taxon>
    </lineage>
</organism>
<evidence type="ECO:0000313" key="2">
    <source>
        <dbReference type="Proteomes" id="UP000224336"/>
    </source>
</evidence>
<gene>
    <name evidence="1" type="ORF">KTN4_057</name>
</gene>
<reference evidence="1 2" key="1">
    <citation type="journal article" date="2016" name="Sci. Rep.">
        <title>A proposed integrated approach for the preclinical evaluation of phage therapy in Pseudomonas infections.</title>
        <authorList>
            <person name="Danis-Wlodarczyk K."/>
            <person name="Vandenheuvel D."/>
            <person name="Jang H.B."/>
            <person name="Briers Y."/>
            <person name="Olszak T."/>
            <person name="Arabski M."/>
            <person name="Wasik S."/>
            <person name="Drabik M."/>
            <person name="Higgins G."/>
            <person name="Tyrrell J."/>
            <person name="Harvey B.J."/>
            <person name="Noben J.P."/>
            <person name="Lavigne R."/>
            <person name="Drulis-Kawa Z."/>
        </authorList>
    </citation>
    <scope>NUCLEOTIDE SEQUENCE [LARGE SCALE GENOMIC DNA]</scope>
</reference>
<proteinExistence type="predicted"/>
<protein>
    <submittedName>
        <fullName evidence="1">Uncharacterized protein</fullName>
    </submittedName>
</protein>
<accession>A0A192Y644</accession>
<dbReference type="EMBL" id="KU521356">
    <property type="protein sequence ID" value="ANM44815.1"/>
    <property type="molecule type" value="Genomic_DNA"/>
</dbReference>
<sequence>MNSLAYKTTVVFGKTYRVTGNKAFISILDSRGNICFELNIAEKKACQPCNNFRRYCSGIGIAPGDLIKKILNSVN</sequence>
<dbReference type="Proteomes" id="UP000224336">
    <property type="component" value="Segment"/>
</dbReference>